<sequence>MPTHREENQLKELFEELKTFESSTKKLQNADGLSLLDQPEFEDACVAVLAGKADSLTEQQRSLLLPFAAPATTPPELEDKALGFADRALKKHKLQCETPSFVTIWEGTFNLMVGNTIVNSRSGDTARWHARLAALLAASGKYDSAAAHYGRALRVLDEVTTADSNPENGTQRLKWRLQWQFELAATEAKRGRHQDAIALYQEILQTEPECVEVQVNLAAQLAIVDVSRLEEALGLCMRALALRPVFAEAHYNRNMLLRRLGRQSEAVRVYWEYLVRDIGADIVKQSMPEELARAVLSSDGVGLELRTGILSCDGSEDVYASEDNGVTVVCVKWGTKYGAEYVNRLYNSTMRHRGGLHVAFACLTDNIEGIDLHVNLTILLLDGGWKGWWNKCQLFSSAISAKLRALGHSRCLYLDLDTVVVGPLVDLLMWSPPLGVLGLLKTDQMTNEQREGGYNSSIMAWRIDNDADAASLLFLYSFLHAHFAAVSKYIYKFDHWLEMAHASARFLEDIFPDQIVEYRSLDEEAVSPPNATIVCFPLLPKPHSATAPWVAQHWV</sequence>
<comment type="caution">
    <text evidence="2">The sequence shown here is derived from an EMBL/GenBank/DDBJ whole genome shotgun (WGS) entry which is preliminary data.</text>
</comment>
<dbReference type="GO" id="GO:0006493">
    <property type="term" value="P:protein O-linked glycosylation"/>
    <property type="evidence" value="ECO:0007669"/>
    <property type="project" value="InterPro"/>
</dbReference>
<dbReference type="InterPro" id="IPR019734">
    <property type="entry name" value="TPR_rpt"/>
</dbReference>
<dbReference type="PANTHER" id="PTHR44366">
    <property type="entry name" value="UDP-N-ACETYLGLUCOSAMINE--PEPTIDE N-ACETYLGLUCOSAMINYLTRANSFERASE 110 KDA SUBUNIT"/>
    <property type="match status" value="1"/>
</dbReference>
<dbReference type="SMART" id="SM00028">
    <property type="entry name" value="TPR"/>
    <property type="match status" value="2"/>
</dbReference>
<gene>
    <name evidence="2" type="ORF">JG688_00008482</name>
</gene>
<keyword evidence="3" id="KW-1185">Reference proteome</keyword>
<proteinExistence type="predicted"/>
<dbReference type="InterPro" id="IPR037919">
    <property type="entry name" value="OGT"/>
</dbReference>
<dbReference type="Proteomes" id="UP000709295">
    <property type="component" value="Unassembled WGS sequence"/>
</dbReference>
<reference evidence="2" key="1">
    <citation type="submission" date="2021-01" db="EMBL/GenBank/DDBJ databases">
        <title>Phytophthora aleatoria, a newly-described species from Pinus radiata is distinct from Phytophthora cactorum isolates based on comparative genomics.</title>
        <authorList>
            <person name="Mcdougal R."/>
            <person name="Panda P."/>
            <person name="Williams N."/>
            <person name="Studholme D.J."/>
        </authorList>
    </citation>
    <scope>NUCLEOTIDE SEQUENCE</scope>
    <source>
        <strain evidence="2">NZFS 4037</strain>
    </source>
</reference>
<name>A0A8J5J4R4_9STRA</name>
<keyword evidence="1" id="KW-0175">Coiled coil</keyword>
<protein>
    <submittedName>
        <fullName evidence="2">Uncharacterized protein</fullName>
    </submittedName>
</protein>
<dbReference type="AlphaFoldDB" id="A0A8J5J4R4"/>
<evidence type="ECO:0000313" key="2">
    <source>
        <dbReference type="EMBL" id="KAG6962695.1"/>
    </source>
</evidence>
<feature type="coiled-coil region" evidence="1">
    <location>
        <begin position="3"/>
        <end position="30"/>
    </location>
</feature>
<evidence type="ECO:0000256" key="1">
    <source>
        <dbReference type="SAM" id="Coils"/>
    </source>
</evidence>
<dbReference type="GO" id="GO:0097363">
    <property type="term" value="F:protein O-acetylglucosaminyltransferase activity"/>
    <property type="evidence" value="ECO:0007669"/>
    <property type="project" value="TreeGrafter"/>
</dbReference>
<dbReference type="EMBL" id="JAENGY010000449">
    <property type="protein sequence ID" value="KAG6962695.1"/>
    <property type="molecule type" value="Genomic_DNA"/>
</dbReference>
<accession>A0A8J5J4R4</accession>
<dbReference type="PANTHER" id="PTHR44366:SF1">
    <property type="entry name" value="UDP-N-ACETYLGLUCOSAMINE--PEPTIDE N-ACETYLGLUCOSAMINYLTRANSFERASE 110 KDA SUBUNIT"/>
    <property type="match status" value="1"/>
</dbReference>
<evidence type="ECO:0000313" key="3">
    <source>
        <dbReference type="Proteomes" id="UP000709295"/>
    </source>
</evidence>
<organism evidence="2 3">
    <name type="scientific">Phytophthora aleatoria</name>
    <dbReference type="NCBI Taxonomy" id="2496075"/>
    <lineage>
        <taxon>Eukaryota</taxon>
        <taxon>Sar</taxon>
        <taxon>Stramenopiles</taxon>
        <taxon>Oomycota</taxon>
        <taxon>Peronosporomycetes</taxon>
        <taxon>Peronosporales</taxon>
        <taxon>Peronosporaceae</taxon>
        <taxon>Phytophthora</taxon>
    </lineage>
</organism>